<keyword evidence="14" id="KW-1133">Transmembrane helix</keyword>
<dbReference type="PANTHER" id="PTHR48083:SF18">
    <property type="entry name" value="ACYL-COENZYME A DEHYDROGENASE"/>
    <property type="match status" value="1"/>
</dbReference>
<reference evidence="19 20" key="1">
    <citation type="submission" date="2017-08" db="EMBL/GenBank/DDBJ databases">
        <title>Genomic and metabolic characterisation of spoilage-associated Pseudomonas species.</title>
        <authorList>
            <person name="Stanborough T."/>
            <person name="Fegan N."/>
            <person name="Powell S.M."/>
            <person name="Singh T."/>
            <person name="Tamplin M.L."/>
            <person name="Chandry P.S."/>
        </authorList>
    </citation>
    <scope>NUCLEOTIDE SEQUENCE [LARGE SCALE GENOMIC DNA]</scope>
    <source>
        <strain evidence="19 20">L1802</strain>
    </source>
</reference>
<comment type="caution">
    <text evidence="19">The sequence shown here is derived from an EMBL/GenBank/DDBJ whole genome shotgun (WGS) entry which is preliminary data.</text>
</comment>
<evidence type="ECO:0000256" key="11">
    <source>
        <dbReference type="ARBA" id="ARBA00023098"/>
    </source>
</evidence>
<gene>
    <name evidence="19" type="primary">fadE</name>
    <name evidence="19" type="ORF">CJF39_18060</name>
</gene>
<dbReference type="CDD" id="cd00567">
    <property type="entry name" value="ACAD"/>
    <property type="match status" value="1"/>
</dbReference>
<feature type="domain" description="Acyl-CoA dehydrogenase/oxidase C-terminal" evidence="15">
    <location>
        <begin position="363"/>
        <end position="508"/>
    </location>
</feature>
<evidence type="ECO:0000256" key="1">
    <source>
        <dbReference type="ARBA" id="ARBA00001974"/>
    </source>
</evidence>
<dbReference type="AlphaFoldDB" id="A0A266N8D6"/>
<dbReference type="InterPro" id="IPR009100">
    <property type="entry name" value="AcylCoA_DH/oxidase_NM_dom_sf"/>
</dbReference>
<dbReference type="InterPro" id="IPR015396">
    <property type="entry name" value="FadE_C"/>
</dbReference>
<dbReference type="Proteomes" id="UP000215788">
    <property type="component" value="Unassembled WGS sequence"/>
</dbReference>
<dbReference type="InterPro" id="IPR009075">
    <property type="entry name" value="AcylCo_DH/oxidase_C"/>
</dbReference>
<sequence>MLLLWIVVLIVGVAWLAHRRVAPLPAMGIVAVYLLAMGLFSHAPGWLLGIFWILLAVPAALLLLPDLRRKVFTAPLFSWFQKTLPPMSQTERDAIDAGTVWWDGELFSGRPDWNQLLAYPKVQLTEEEQAFIDGPTEELCAMVSDWDIGQRMDLPPEAWAHIKQHGFFALIIPKAFGGKGFSAFAHSQVAMKLATRSGDLASTVMVPNSLGPAELLLHYGTDEQRNHYLPRLARGDDIPCFALTGPLAGSDAGAMPDTGIICKGQWQGQEVIGLRLNWEKRYITLGPVATLLGLAFKAHDPDHLLGEEEDLGISLALIPTDTPGVEIGRRHLPLGAAFMNGPNAGKDVFIPLDYLIGGQEMLGKGWMMLMNCLSVGRSISLPAVGTGAAKFTSLVTGQYAQVREQFNVPLAAFEGIQEALARIGGNAWLMDSVRMLTANAVDLGEKPSVLSAILKYHLTERGRECISHAMDVHGGKGIIMGPNNYLGRSWQGAPIFITVEGANILSRNLMIFGQGAIRCHPFVLKEMALAGREDHEQALHEFDDLLLKHIGFAVSNAASTFVLNLGLGRFEHAPGNTLSQGYFRALNRQAAAFAMLADLSMMLLGGELKRRERLSARLGDVLSHMYLASAALKRYHDLDSPEHLNPLFTWAMEESLGHAERALDELLKNFPSRTLGFLLRGVVFPFGRRHTGPSDALDAEVAAVLGRAKGDPTLEAVLAGCYRPQSADDPVGALQHASELLAAAQPLFKTLHQGLKSGHVKPAAGEHAIDAALSAGVLQPAEAQTLRDAEAARRRVIDVDDFSKEELTHSEGKIR</sequence>
<comment type="catalytic activity">
    <reaction evidence="12">
        <text>a medium-chain 2,3-saturated fatty acyl-CoA + oxidized [electron-transfer flavoprotein] + H(+) = a medium-chain (2E)-enoyl-CoA + reduced [electron-transfer flavoprotein]</text>
        <dbReference type="Rhea" id="RHEA:14477"/>
        <dbReference type="Rhea" id="RHEA-COMP:10685"/>
        <dbReference type="Rhea" id="RHEA-COMP:10686"/>
        <dbReference type="ChEBI" id="CHEBI:15378"/>
        <dbReference type="ChEBI" id="CHEBI:57692"/>
        <dbReference type="ChEBI" id="CHEBI:58307"/>
        <dbReference type="ChEBI" id="CHEBI:83723"/>
        <dbReference type="ChEBI" id="CHEBI:83726"/>
        <dbReference type="EC" id="1.3.8.7"/>
    </reaction>
</comment>
<dbReference type="EMBL" id="NQKI01000034">
    <property type="protein sequence ID" value="OZY58045.1"/>
    <property type="molecule type" value="Genomic_DNA"/>
</dbReference>
<evidence type="ECO:0000256" key="13">
    <source>
        <dbReference type="ARBA" id="ARBA00049247"/>
    </source>
</evidence>
<dbReference type="SUPFAM" id="SSF47203">
    <property type="entry name" value="Acyl-CoA dehydrogenase C-terminal domain-like"/>
    <property type="match status" value="1"/>
</dbReference>
<dbReference type="NCBIfam" id="NF009586">
    <property type="entry name" value="PRK13026.1"/>
    <property type="match status" value="1"/>
</dbReference>
<comment type="catalytic activity">
    <reaction evidence="13">
        <text>a long-chain 2,3-saturated fatty acyl-CoA + oxidized [electron-transfer flavoprotein] + H(+) = a long-chain (2E)-enoyl-CoA + reduced [electron-transfer flavoprotein]</text>
        <dbReference type="Rhea" id="RHEA:17721"/>
        <dbReference type="Rhea" id="RHEA-COMP:10685"/>
        <dbReference type="Rhea" id="RHEA-COMP:10686"/>
        <dbReference type="ChEBI" id="CHEBI:15378"/>
        <dbReference type="ChEBI" id="CHEBI:57692"/>
        <dbReference type="ChEBI" id="CHEBI:58307"/>
        <dbReference type="ChEBI" id="CHEBI:83721"/>
        <dbReference type="ChEBI" id="CHEBI:83727"/>
        <dbReference type="EC" id="1.3.8.8"/>
    </reaction>
</comment>
<dbReference type="FunFam" id="1.10.540.10:FF:000004">
    <property type="entry name" value="Acyl-CoA dehydrogenase"/>
    <property type="match status" value="1"/>
</dbReference>
<feature type="domain" description="Acyl-CoA oxidase/dehydrogenase middle" evidence="16">
    <location>
        <begin position="240"/>
        <end position="338"/>
    </location>
</feature>
<comment type="similarity">
    <text evidence="3">Belongs to the acyl-CoA dehydrogenase family.</text>
</comment>
<comment type="pathway">
    <text evidence="2">Lipid metabolism; fatty acid beta-oxidation.</text>
</comment>
<feature type="domain" description="Acyl-CoA dehydrogenase C-terminal bacterial-type" evidence="18">
    <location>
        <begin position="517"/>
        <end position="802"/>
    </location>
</feature>
<comment type="cofactor">
    <cofactor evidence="1">
        <name>FAD</name>
        <dbReference type="ChEBI" id="CHEBI:57692"/>
    </cofactor>
</comment>
<evidence type="ECO:0000256" key="10">
    <source>
        <dbReference type="ARBA" id="ARBA00023002"/>
    </source>
</evidence>
<evidence type="ECO:0000259" key="16">
    <source>
        <dbReference type="Pfam" id="PF02770"/>
    </source>
</evidence>
<feature type="transmembrane region" description="Helical" evidence="14">
    <location>
        <begin position="43"/>
        <end position="64"/>
    </location>
</feature>
<name>A0A266N8D6_9PSED</name>
<dbReference type="GO" id="GO:0033539">
    <property type="term" value="P:fatty acid beta-oxidation using acyl-CoA dehydrogenase"/>
    <property type="evidence" value="ECO:0007669"/>
    <property type="project" value="InterPro"/>
</dbReference>
<dbReference type="EC" id="1.3.8.8" evidence="5"/>
<evidence type="ECO:0000256" key="12">
    <source>
        <dbReference type="ARBA" id="ARBA00047882"/>
    </source>
</evidence>
<dbReference type="GO" id="GO:0050660">
    <property type="term" value="F:flavin adenine dinucleotide binding"/>
    <property type="evidence" value="ECO:0007669"/>
    <property type="project" value="InterPro"/>
</dbReference>
<dbReference type="GO" id="GO:0004466">
    <property type="term" value="F:long-chain fatty acyl-CoA dehydrogenase activity"/>
    <property type="evidence" value="ECO:0007669"/>
    <property type="project" value="UniProtKB-EC"/>
</dbReference>
<organism evidence="19 20">
    <name type="scientific">Pseudomonas lundensis</name>
    <dbReference type="NCBI Taxonomy" id="86185"/>
    <lineage>
        <taxon>Bacteria</taxon>
        <taxon>Pseudomonadati</taxon>
        <taxon>Pseudomonadota</taxon>
        <taxon>Gammaproteobacteria</taxon>
        <taxon>Pseudomonadales</taxon>
        <taxon>Pseudomonadaceae</taxon>
        <taxon>Pseudomonas</taxon>
    </lineage>
</organism>
<evidence type="ECO:0000256" key="7">
    <source>
        <dbReference type="ARBA" id="ARBA00022630"/>
    </source>
</evidence>
<evidence type="ECO:0000256" key="14">
    <source>
        <dbReference type="SAM" id="Phobius"/>
    </source>
</evidence>
<dbReference type="FunFam" id="2.40.110.10:FF:000010">
    <property type="entry name" value="Acyl-CoA dehydrogenase"/>
    <property type="match status" value="1"/>
</dbReference>
<evidence type="ECO:0000313" key="19">
    <source>
        <dbReference type="EMBL" id="OZY58045.1"/>
    </source>
</evidence>
<evidence type="ECO:0000259" key="17">
    <source>
        <dbReference type="Pfam" id="PF02771"/>
    </source>
</evidence>
<dbReference type="InterPro" id="IPR013786">
    <property type="entry name" value="AcylCoA_DH/ox_N"/>
</dbReference>
<dbReference type="FunFam" id="1.20.140.10:FF:000009">
    <property type="entry name" value="Acyl-CoA dehydrogenase"/>
    <property type="match status" value="1"/>
</dbReference>
<evidence type="ECO:0000256" key="4">
    <source>
        <dbReference type="ARBA" id="ARBA00012033"/>
    </source>
</evidence>
<dbReference type="GO" id="GO:0005737">
    <property type="term" value="C:cytoplasm"/>
    <property type="evidence" value="ECO:0007669"/>
    <property type="project" value="TreeGrafter"/>
</dbReference>
<keyword evidence="8" id="KW-0274">FAD</keyword>
<accession>A0A266N8D6</accession>
<keyword evidence="10" id="KW-0560">Oxidoreductase</keyword>
<evidence type="ECO:0000256" key="2">
    <source>
        <dbReference type="ARBA" id="ARBA00005005"/>
    </source>
</evidence>
<keyword evidence="14" id="KW-0812">Transmembrane</keyword>
<dbReference type="InterPro" id="IPR006091">
    <property type="entry name" value="Acyl-CoA_Oxase/DH_mid-dom"/>
</dbReference>
<proteinExistence type="inferred from homology"/>
<evidence type="ECO:0000256" key="5">
    <source>
        <dbReference type="ARBA" id="ARBA00012040"/>
    </source>
</evidence>
<evidence type="ECO:0000256" key="3">
    <source>
        <dbReference type="ARBA" id="ARBA00009347"/>
    </source>
</evidence>
<protein>
    <recommendedName>
        <fullName evidence="6">Acyl-coenzyme A dehydrogenase</fullName>
        <ecNumber evidence="4">1.3.8.7</ecNumber>
        <ecNumber evidence="5">1.3.8.8</ecNumber>
    </recommendedName>
</protein>
<dbReference type="Gene3D" id="2.40.110.10">
    <property type="entry name" value="Butyryl-CoA Dehydrogenase, subunit A, domain 2"/>
    <property type="match status" value="1"/>
</dbReference>
<dbReference type="InterPro" id="IPR037069">
    <property type="entry name" value="AcylCoA_DH/ox_N_sf"/>
</dbReference>
<evidence type="ECO:0000256" key="8">
    <source>
        <dbReference type="ARBA" id="ARBA00022827"/>
    </source>
</evidence>
<feature type="domain" description="Acyl-CoA dehydrogenase/oxidase N-terminal" evidence="17">
    <location>
        <begin position="137"/>
        <end position="236"/>
    </location>
</feature>
<keyword evidence="11" id="KW-0443">Lipid metabolism</keyword>
<dbReference type="SUPFAM" id="SSF56645">
    <property type="entry name" value="Acyl-CoA dehydrogenase NM domain-like"/>
    <property type="match status" value="1"/>
</dbReference>
<dbReference type="UniPathway" id="UPA00659"/>
<dbReference type="EC" id="1.3.8.7" evidence="4"/>
<evidence type="ECO:0000313" key="20">
    <source>
        <dbReference type="Proteomes" id="UP000215788"/>
    </source>
</evidence>
<dbReference type="PANTHER" id="PTHR48083">
    <property type="entry name" value="MEDIUM-CHAIN SPECIFIC ACYL-COA DEHYDROGENASE, MITOCHONDRIAL-RELATED"/>
    <property type="match status" value="1"/>
</dbReference>
<dbReference type="Pfam" id="PF02770">
    <property type="entry name" value="Acyl-CoA_dh_M"/>
    <property type="match status" value="1"/>
</dbReference>
<dbReference type="Pfam" id="PF09317">
    <property type="entry name" value="ACDH_C"/>
    <property type="match status" value="1"/>
</dbReference>
<keyword evidence="14" id="KW-0472">Membrane</keyword>
<dbReference type="InterPro" id="IPR046373">
    <property type="entry name" value="Acyl-CoA_Oxase/DH_mid-dom_sf"/>
</dbReference>
<dbReference type="Gene3D" id="1.10.540.10">
    <property type="entry name" value="Acyl-CoA dehydrogenase/oxidase, N-terminal domain"/>
    <property type="match status" value="1"/>
</dbReference>
<evidence type="ECO:0000259" key="15">
    <source>
        <dbReference type="Pfam" id="PF00441"/>
    </source>
</evidence>
<dbReference type="OrthoDB" id="9802447at2"/>
<dbReference type="Pfam" id="PF00441">
    <property type="entry name" value="Acyl-CoA_dh_1"/>
    <property type="match status" value="1"/>
</dbReference>
<keyword evidence="9" id="KW-0276">Fatty acid metabolism</keyword>
<dbReference type="Pfam" id="PF02771">
    <property type="entry name" value="Acyl-CoA_dh_N"/>
    <property type="match status" value="1"/>
</dbReference>
<evidence type="ECO:0000256" key="6">
    <source>
        <dbReference type="ARBA" id="ARBA00020144"/>
    </source>
</evidence>
<dbReference type="InterPro" id="IPR050741">
    <property type="entry name" value="Acyl-CoA_dehydrogenase"/>
</dbReference>
<dbReference type="Gene3D" id="1.20.140.10">
    <property type="entry name" value="Butyryl-CoA Dehydrogenase, subunit A, domain 3"/>
    <property type="match status" value="1"/>
</dbReference>
<dbReference type="InterPro" id="IPR036250">
    <property type="entry name" value="AcylCo_DH-like_C"/>
</dbReference>
<dbReference type="RefSeq" id="WP_094994668.1">
    <property type="nucleotide sequence ID" value="NZ_NQKI01000034.1"/>
</dbReference>
<dbReference type="GO" id="GO:0070991">
    <property type="term" value="F:medium-chain fatty acyl-CoA dehydrogenase activity"/>
    <property type="evidence" value="ECO:0007669"/>
    <property type="project" value="UniProtKB-EC"/>
</dbReference>
<evidence type="ECO:0000256" key="9">
    <source>
        <dbReference type="ARBA" id="ARBA00022832"/>
    </source>
</evidence>
<keyword evidence="7" id="KW-0285">Flavoprotein</keyword>
<dbReference type="NCBIfam" id="NF007000">
    <property type="entry name" value="PRK09463.1"/>
    <property type="match status" value="1"/>
</dbReference>
<evidence type="ECO:0000259" key="18">
    <source>
        <dbReference type="Pfam" id="PF09317"/>
    </source>
</evidence>